<dbReference type="GO" id="GO:0003677">
    <property type="term" value="F:DNA binding"/>
    <property type="evidence" value="ECO:0007669"/>
    <property type="project" value="UniProtKB-KW"/>
</dbReference>
<evidence type="ECO:0000313" key="6">
    <source>
        <dbReference type="EMBL" id="MRH78106.1"/>
    </source>
</evidence>
<feature type="domain" description="HTH lysR-type" evidence="5">
    <location>
        <begin position="12"/>
        <end position="68"/>
    </location>
</feature>
<gene>
    <name evidence="6" type="ORF">GH984_05245</name>
</gene>
<evidence type="ECO:0000256" key="1">
    <source>
        <dbReference type="ARBA" id="ARBA00009437"/>
    </source>
</evidence>
<dbReference type="AlphaFoldDB" id="A0A6N7QNW2"/>
<protein>
    <submittedName>
        <fullName evidence="6">LysR family transcriptional regulator</fullName>
    </submittedName>
</protein>
<name>A0A6N7QNW2_9GAMM</name>
<keyword evidence="2" id="KW-0805">Transcription regulation</keyword>
<dbReference type="PANTHER" id="PTHR30346:SF0">
    <property type="entry name" value="HCA OPERON TRANSCRIPTIONAL ACTIVATOR HCAR"/>
    <property type="match status" value="1"/>
</dbReference>
<evidence type="ECO:0000256" key="3">
    <source>
        <dbReference type="ARBA" id="ARBA00023125"/>
    </source>
</evidence>
<dbReference type="InterPro" id="IPR005119">
    <property type="entry name" value="LysR_subst-bd"/>
</dbReference>
<dbReference type="SUPFAM" id="SSF53850">
    <property type="entry name" value="Periplasmic binding protein-like II"/>
    <property type="match status" value="1"/>
</dbReference>
<dbReference type="PROSITE" id="PS50931">
    <property type="entry name" value="HTH_LYSR"/>
    <property type="match status" value="1"/>
</dbReference>
<dbReference type="PANTHER" id="PTHR30346">
    <property type="entry name" value="TRANSCRIPTIONAL DUAL REGULATOR HCAR-RELATED"/>
    <property type="match status" value="1"/>
</dbReference>
<dbReference type="InterPro" id="IPR036388">
    <property type="entry name" value="WH-like_DNA-bd_sf"/>
</dbReference>
<comment type="caution">
    <text evidence="6">The sequence shown here is derived from an EMBL/GenBank/DDBJ whole genome shotgun (WGS) entry which is preliminary data.</text>
</comment>
<accession>A0A6N7QNW2</accession>
<proteinExistence type="inferred from homology"/>
<organism evidence="6 7">
    <name type="scientific">Spiribacter salilacus</name>
    <dbReference type="NCBI Taxonomy" id="2664894"/>
    <lineage>
        <taxon>Bacteria</taxon>
        <taxon>Pseudomonadati</taxon>
        <taxon>Pseudomonadota</taxon>
        <taxon>Gammaproteobacteria</taxon>
        <taxon>Chromatiales</taxon>
        <taxon>Ectothiorhodospiraceae</taxon>
        <taxon>Spiribacter</taxon>
    </lineage>
</organism>
<evidence type="ECO:0000256" key="2">
    <source>
        <dbReference type="ARBA" id="ARBA00023015"/>
    </source>
</evidence>
<evidence type="ECO:0000313" key="7">
    <source>
        <dbReference type="Proteomes" id="UP000433788"/>
    </source>
</evidence>
<dbReference type="InterPro" id="IPR036390">
    <property type="entry name" value="WH_DNA-bd_sf"/>
</dbReference>
<dbReference type="Gene3D" id="3.40.190.10">
    <property type="entry name" value="Periplasmic binding protein-like II"/>
    <property type="match status" value="2"/>
</dbReference>
<dbReference type="Gene3D" id="1.10.10.10">
    <property type="entry name" value="Winged helix-like DNA-binding domain superfamily/Winged helix DNA-binding domain"/>
    <property type="match status" value="1"/>
</dbReference>
<dbReference type="Proteomes" id="UP000433788">
    <property type="component" value="Unassembled WGS sequence"/>
</dbReference>
<dbReference type="CDD" id="cd05466">
    <property type="entry name" value="PBP2_LTTR_substrate"/>
    <property type="match status" value="1"/>
</dbReference>
<dbReference type="GO" id="GO:0032993">
    <property type="term" value="C:protein-DNA complex"/>
    <property type="evidence" value="ECO:0007669"/>
    <property type="project" value="TreeGrafter"/>
</dbReference>
<dbReference type="InterPro" id="IPR000847">
    <property type="entry name" value="LysR_HTH_N"/>
</dbReference>
<reference evidence="6 7" key="1">
    <citation type="submission" date="2019-11" db="EMBL/GenBank/DDBJ databases">
        <authorList>
            <person name="Zhang X.Y."/>
        </authorList>
    </citation>
    <scope>NUCLEOTIDE SEQUENCE [LARGE SCALE GENOMIC DNA]</scope>
    <source>
        <strain evidence="6 7">C176</strain>
    </source>
</reference>
<keyword evidence="7" id="KW-1185">Reference proteome</keyword>
<keyword evidence="4" id="KW-0804">Transcription</keyword>
<dbReference type="SUPFAM" id="SSF46785">
    <property type="entry name" value="Winged helix' DNA-binding domain"/>
    <property type="match status" value="1"/>
</dbReference>
<dbReference type="Pfam" id="PF00126">
    <property type="entry name" value="HTH_1"/>
    <property type="match status" value="1"/>
</dbReference>
<dbReference type="PRINTS" id="PR00039">
    <property type="entry name" value="HTHLYSR"/>
</dbReference>
<comment type="similarity">
    <text evidence="1">Belongs to the LysR transcriptional regulatory family.</text>
</comment>
<evidence type="ECO:0000256" key="4">
    <source>
        <dbReference type="ARBA" id="ARBA00023163"/>
    </source>
</evidence>
<dbReference type="FunFam" id="1.10.10.10:FF:000001">
    <property type="entry name" value="LysR family transcriptional regulator"/>
    <property type="match status" value="1"/>
</dbReference>
<dbReference type="GO" id="GO:0003700">
    <property type="term" value="F:DNA-binding transcription factor activity"/>
    <property type="evidence" value="ECO:0007669"/>
    <property type="project" value="InterPro"/>
</dbReference>
<keyword evidence="3" id="KW-0238">DNA-binding</keyword>
<dbReference type="Pfam" id="PF03466">
    <property type="entry name" value="LysR_substrate"/>
    <property type="match status" value="1"/>
</dbReference>
<dbReference type="EMBL" id="WJPP01000002">
    <property type="protein sequence ID" value="MRH78106.1"/>
    <property type="molecule type" value="Genomic_DNA"/>
</dbReference>
<evidence type="ECO:0000259" key="5">
    <source>
        <dbReference type="PROSITE" id="PS50931"/>
    </source>
</evidence>
<dbReference type="RefSeq" id="WP_153719140.1">
    <property type="nucleotide sequence ID" value="NZ_WJPP01000002.1"/>
</dbReference>
<sequence>MAKDGPKAGLSDLRALEIFVSVAESGSMTATARRLNMSQSGVSQVIRQLEQALGVPLLDRSVRPTALTHPGHELHHRARRLLAAAADAAQAVRRAANVGEAKLRIGLVDSLAVNVGPALATRLREAGGGCLLLSGQSLSHVDGLRRRELDLVITSDTSLVEQEGIAAEPLLAEPMVLVLPADYPHADEGLERIVADLELVAYSERAALSRQVALHLSRLRLQPRCNLAFDSTDSVFTMVGAGLGFAVTTPLCLLQGRERLRHVQIVPLPGPVVKRHLSVGYHVGEFDVLAKEMVSVCRAALRADALPALQPLGAWLTRDFWLGD</sequence>